<evidence type="ECO:0000256" key="1">
    <source>
        <dbReference type="ARBA" id="ARBA00004496"/>
    </source>
</evidence>
<dbReference type="Proteomes" id="UP000186997">
    <property type="component" value="Unassembled WGS sequence"/>
</dbReference>
<name>A0A1R3WUG2_9RHOB</name>
<dbReference type="Pfam" id="PF00561">
    <property type="entry name" value="Abhydrolase_1"/>
    <property type="match status" value="1"/>
</dbReference>
<feature type="domain" description="Poly-beta-hydroxybutyrate polymerase N-terminal" evidence="7">
    <location>
        <begin position="121"/>
        <end position="293"/>
    </location>
</feature>
<dbReference type="SUPFAM" id="SSF53474">
    <property type="entry name" value="alpha/beta-Hydrolases"/>
    <property type="match status" value="1"/>
</dbReference>
<dbReference type="PANTHER" id="PTHR36837">
    <property type="entry name" value="POLY(3-HYDROXYALKANOATE) POLYMERASE SUBUNIT PHAC"/>
    <property type="match status" value="1"/>
</dbReference>
<dbReference type="Gene3D" id="3.40.50.1820">
    <property type="entry name" value="alpha/beta hydrolase"/>
    <property type="match status" value="1"/>
</dbReference>
<evidence type="ECO:0000259" key="7">
    <source>
        <dbReference type="Pfam" id="PF07167"/>
    </source>
</evidence>
<feature type="coiled-coil region" evidence="5">
    <location>
        <begin position="21"/>
        <end position="48"/>
    </location>
</feature>
<keyword evidence="9" id="KW-1185">Reference proteome</keyword>
<dbReference type="InterPro" id="IPR029058">
    <property type="entry name" value="AB_hydrolase_fold"/>
</dbReference>
<dbReference type="PANTHER" id="PTHR36837:SF5">
    <property type="entry name" value="POLY-3-HYDROXYBUTYRATE SYNTHASE"/>
    <property type="match status" value="1"/>
</dbReference>
<accession>A0A1R3WUG2</accession>
<keyword evidence="2" id="KW-0963">Cytoplasm</keyword>
<keyword evidence="4" id="KW-0012">Acyltransferase</keyword>
<dbReference type="EMBL" id="FTPR01000001">
    <property type="protein sequence ID" value="SIT81990.1"/>
    <property type="molecule type" value="Genomic_DNA"/>
</dbReference>
<keyword evidence="5" id="KW-0175">Coiled coil</keyword>
<dbReference type="AlphaFoldDB" id="A0A1R3WUG2"/>
<gene>
    <name evidence="8" type="ORF">SAMN05421665_1367</name>
</gene>
<evidence type="ECO:0000256" key="3">
    <source>
        <dbReference type="ARBA" id="ARBA00022679"/>
    </source>
</evidence>
<evidence type="ECO:0000256" key="4">
    <source>
        <dbReference type="ARBA" id="ARBA00023315"/>
    </source>
</evidence>
<proteinExistence type="predicted"/>
<evidence type="ECO:0000259" key="6">
    <source>
        <dbReference type="Pfam" id="PF00561"/>
    </source>
</evidence>
<dbReference type="STRING" id="287098.SAMN05421665_1367"/>
<evidence type="ECO:0000256" key="2">
    <source>
        <dbReference type="ARBA" id="ARBA00022490"/>
    </source>
</evidence>
<keyword evidence="3" id="KW-0808">Transferase</keyword>
<protein>
    <submittedName>
        <fullName evidence="8">Polyhydroxyalkanoate synthase</fullName>
    </submittedName>
</protein>
<dbReference type="GO" id="GO:0016746">
    <property type="term" value="F:acyltransferase activity"/>
    <property type="evidence" value="ECO:0007669"/>
    <property type="project" value="UniProtKB-KW"/>
</dbReference>
<dbReference type="InterPro" id="IPR010963">
    <property type="entry name" value="PHA_synth_I"/>
</dbReference>
<dbReference type="InterPro" id="IPR051321">
    <property type="entry name" value="PHA/PHB_synthase"/>
</dbReference>
<dbReference type="NCBIfam" id="TIGR01838">
    <property type="entry name" value="PHA_synth_I"/>
    <property type="match status" value="1"/>
</dbReference>
<dbReference type="InterPro" id="IPR010941">
    <property type="entry name" value="PhaC_N"/>
</dbReference>
<dbReference type="GO" id="GO:0042619">
    <property type="term" value="P:poly-hydroxybutyrate biosynthetic process"/>
    <property type="evidence" value="ECO:0007669"/>
    <property type="project" value="InterPro"/>
</dbReference>
<dbReference type="Pfam" id="PF07167">
    <property type="entry name" value="PhaC_N"/>
    <property type="match status" value="1"/>
</dbReference>
<comment type="subcellular location">
    <subcellularLocation>
        <location evidence="1">Cytoplasm</location>
    </subcellularLocation>
</comment>
<feature type="domain" description="AB hydrolase-1" evidence="6">
    <location>
        <begin position="295"/>
        <end position="537"/>
    </location>
</feature>
<reference evidence="9" key="1">
    <citation type="submission" date="2017-01" db="EMBL/GenBank/DDBJ databases">
        <authorList>
            <person name="Varghese N."/>
            <person name="Submissions S."/>
        </authorList>
    </citation>
    <scope>NUCLEOTIDE SEQUENCE [LARGE SCALE GENOMIC DNA]</scope>
    <source>
        <strain evidence="9">DSM 29591</strain>
    </source>
</reference>
<evidence type="ECO:0000256" key="5">
    <source>
        <dbReference type="SAM" id="Coils"/>
    </source>
</evidence>
<dbReference type="InterPro" id="IPR000073">
    <property type="entry name" value="AB_hydrolase_1"/>
</dbReference>
<organism evidence="8 9">
    <name type="scientific">Yoonia rosea</name>
    <dbReference type="NCBI Taxonomy" id="287098"/>
    <lineage>
        <taxon>Bacteria</taxon>
        <taxon>Pseudomonadati</taxon>
        <taxon>Pseudomonadota</taxon>
        <taxon>Alphaproteobacteria</taxon>
        <taxon>Rhodobacterales</taxon>
        <taxon>Paracoccaceae</taxon>
        <taxon>Yoonia</taxon>
    </lineage>
</organism>
<dbReference type="GO" id="GO:0005737">
    <property type="term" value="C:cytoplasm"/>
    <property type="evidence" value="ECO:0007669"/>
    <property type="project" value="UniProtKB-SubCell"/>
</dbReference>
<evidence type="ECO:0000313" key="8">
    <source>
        <dbReference type="EMBL" id="SIT81990.1"/>
    </source>
</evidence>
<sequence length="610" mass="68031">MLHLQHMHKDVKMTTNDLDTQEAVGDNVAKLEANLARVEELTQRLLKVMAQGRAVAPALQGPSQELYVKAATAYMAEMMHNPAKLIEHQLEFWGKSVKHYVEAQHLLAQGKLAPPTDETPKDRRFSHELWDTNPYFNFIKQQYLMNASAVQQAVDDIDTLDSEEKKRLRYFSQQLVDMISPTNFLPTNPEALALAAETEGESLVAGLENLIADLEANDGDLVVTLADKKAFKLGENLATTPGAVVYRNHMFELIQYTPTTEKVYETPLIIFPPWINKFYILDLKPQNSLIKWAVEQGYTVFVVSWVNPDAGYRDTSMTDYVEQGYLTAIKEVKDICGVKKVNAVGYCIAGTTLSLTLALMKKRKDTSVNAATFFTTLTDFSDRGEVGVFLDDDFVDGIENEVRENGILDSFFMSRTFSYLRSNDLIYGPAIKSYMMGKAPPAFDLLYWNGDGTNLPASMAVEYLRGLCQNDKFATTGFEIAGETVHLKDVSVPLCAIACETDHIAAWKSSYTGVTQMGSKDKTFILSESGHIAGIINPPSKNKYGHYTNPELGLTADDWLASAEKHEGSWWPRWDVWLSKKSGKKVTARSVGDDDHPVLAPAPGTYVVNK</sequence>
<evidence type="ECO:0000313" key="9">
    <source>
        <dbReference type="Proteomes" id="UP000186997"/>
    </source>
</evidence>